<protein>
    <recommendedName>
        <fullName evidence="6">Reverse transcriptase domain-containing protein</fullName>
    </recommendedName>
</protein>
<dbReference type="Pfam" id="PF13966">
    <property type="entry name" value="zf-RVT"/>
    <property type="match status" value="1"/>
</dbReference>
<dbReference type="Proteomes" id="UP001168877">
    <property type="component" value="Unassembled WGS sequence"/>
</dbReference>
<dbReference type="InterPro" id="IPR026960">
    <property type="entry name" value="RVT-Znf"/>
</dbReference>
<accession>A0AA39VXU1</accession>
<keyword evidence="5" id="KW-1185">Reference proteome</keyword>
<dbReference type="PANTHER" id="PTHR33116:SF86">
    <property type="entry name" value="REVERSE TRANSCRIPTASE DOMAIN-CONTAINING PROTEIN"/>
    <property type="match status" value="1"/>
</dbReference>
<gene>
    <name evidence="4" type="ORF">LWI29_000556</name>
</gene>
<organism evidence="4 5">
    <name type="scientific">Acer saccharum</name>
    <name type="common">Sugar maple</name>
    <dbReference type="NCBI Taxonomy" id="4024"/>
    <lineage>
        <taxon>Eukaryota</taxon>
        <taxon>Viridiplantae</taxon>
        <taxon>Streptophyta</taxon>
        <taxon>Embryophyta</taxon>
        <taxon>Tracheophyta</taxon>
        <taxon>Spermatophyta</taxon>
        <taxon>Magnoliopsida</taxon>
        <taxon>eudicotyledons</taxon>
        <taxon>Gunneridae</taxon>
        <taxon>Pentapetalae</taxon>
        <taxon>rosids</taxon>
        <taxon>malvids</taxon>
        <taxon>Sapindales</taxon>
        <taxon>Sapindaceae</taxon>
        <taxon>Hippocastanoideae</taxon>
        <taxon>Acereae</taxon>
        <taxon>Acer</taxon>
    </lineage>
</organism>
<feature type="compositionally biased region" description="Basic and acidic residues" evidence="1">
    <location>
        <begin position="32"/>
        <end position="44"/>
    </location>
</feature>
<feature type="domain" description="Reverse transcriptase zinc-binding" evidence="3">
    <location>
        <begin position="783"/>
        <end position="872"/>
    </location>
</feature>
<evidence type="ECO:0000259" key="2">
    <source>
        <dbReference type="Pfam" id="PF00078"/>
    </source>
</evidence>
<name>A0AA39VXU1_ACESA</name>
<reference evidence="4" key="1">
    <citation type="journal article" date="2022" name="Plant J.">
        <title>Strategies of tolerance reflected in two North American maple genomes.</title>
        <authorList>
            <person name="McEvoy S.L."/>
            <person name="Sezen U.U."/>
            <person name="Trouern-Trend A."/>
            <person name="McMahon S.M."/>
            <person name="Schaberg P.G."/>
            <person name="Yang J."/>
            <person name="Wegrzyn J.L."/>
            <person name="Swenson N.G."/>
        </authorList>
    </citation>
    <scope>NUCLEOTIDE SEQUENCE</scope>
    <source>
        <strain evidence="4">NS2018</strain>
    </source>
</reference>
<evidence type="ECO:0000313" key="4">
    <source>
        <dbReference type="EMBL" id="KAK0594791.1"/>
    </source>
</evidence>
<feature type="region of interest" description="Disordered" evidence="1">
    <location>
        <begin position="25"/>
        <end position="50"/>
    </location>
</feature>
<comment type="caution">
    <text evidence="4">The sequence shown here is derived from an EMBL/GenBank/DDBJ whole genome shotgun (WGS) entry which is preliminary data.</text>
</comment>
<evidence type="ECO:0000259" key="3">
    <source>
        <dbReference type="Pfam" id="PF13966"/>
    </source>
</evidence>
<dbReference type="Pfam" id="PF00078">
    <property type="entry name" value="RVT_1"/>
    <property type="match status" value="1"/>
</dbReference>
<dbReference type="AlphaFoldDB" id="A0AA39VXU1"/>
<evidence type="ECO:0000313" key="5">
    <source>
        <dbReference type="Proteomes" id="UP001168877"/>
    </source>
</evidence>
<dbReference type="CDD" id="cd01650">
    <property type="entry name" value="RT_nLTR_like"/>
    <property type="match status" value="1"/>
</dbReference>
<sequence length="1049" mass="117028">MKGPTDGPEDFNKLYGPWLKASSPLKFRQGRNRGEGFKSRDRNRWGGQSGVSNVQTRVKARKNLGKEFESEDCNVFDIDSNSNIAEVSQQRAVVSYSVKDSISNKLGQTSLEGSIIKQVGPLGSDSHLPKICEEIVELRGQEVIMRLGDKESGPELFNNEQLSSVEMEVDSGTRTGAKATATGLAQSFVEGKKSLFRDIGLKHEELRRVSSNIQQGSWKIIRKVESELDALLAHEETYWGQRSRELWLKNGDRNSKYFHSKALSRHVRNNISSLYDCPGCWKDNKSDIVHIIEDYFTGMFSSASPSTHDLQLVLDCVNPCLSKSSKAFLDSSFSASDIRKAVFDMHPSKAPEACLGVLNGGLDLNEVNKTLITLIPKVNPAMRMGDFRPISLCNVVYKVVSKALANRFCGVLNEVISDNQSAFIPGRLITDNAIIGFECMHALKRKKKGRTGALALKLGMSKAYDRVEWNFLAEMTRKLGFSDGWVNRIMKCVLSVSFSFLVNEGLSCLFRKAKSVGDIAGFRYNQQGPIISHLFFADDSMIFTKASENDCHAIKRVLELYGKASGQVVNFDKSALCVSKRVPRRRARSCARIIGVQLVGCHKRYLGLPSFAGKNKKELFSSIKDRVWNRLMGWQNKLFSVGGKEVLIKAVVQSIPTYSMSLFWIPCSLVKELYRLSARFWSFIWGSEIIEEGARWRISDGSSIRIYSDRWIPKPTSFKVVSHAWFNASATVTELKLPSGSWNETLIHASFLPEDASLILSIPCSSSSLNDSISWHYDRLGMYSVKSGYHLGVSCDSNPSPSGLSGLESWWKYLWRIKVPPKVKLLLWHACHEWIPTIGNLVKRRVPLDELCSLCHRGPESTIHALWSCPKLKIFRSMWPRLKDVQIQSGISFLDFIILCKSLLTLDDLEVFCVSIWRVWFLRNDAVHNAKVAPVGDVVPWAMAFRDEFQNANGGASSSSGPRSLVANSWRPQDRGHFKANSNAALDLIHGKVGVGINIRNHLGEVLASCAQPILAALPPALAKATTILRGFIFASESGILPCTIESDT</sequence>
<dbReference type="InterPro" id="IPR000477">
    <property type="entry name" value="RT_dom"/>
</dbReference>
<reference evidence="4" key="2">
    <citation type="submission" date="2023-06" db="EMBL/GenBank/DDBJ databases">
        <authorList>
            <person name="Swenson N.G."/>
            <person name="Wegrzyn J.L."/>
            <person name="Mcevoy S.L."/>
        </authorList>
    </citation>
    <scope>NUCLEOTIDE SEQUENCE</scope>
    <source>
        <strain evidence="4">NS2018</strain>
        <tissue evidence="4">Leaf</tissue>
    </source>
</reference>
<feature type="domain" description="Reverse transcriptase" evidence="2">
    <location>
        <begin position="375"/>
        <end position="587"/>
    </location>
</feature>
<dbReference type="SUPFAM" id="SSF56672">
    <property type="entry name" value="DNA/RNA polymerases"/>
    <property type="match status" value="1"/>
</dbReference>
<evidence type="ECO:0008006" key="6">
    <source>
        <dbReference type="Google" id="ProtNLM"/>
    </source>
</evidence>
<dbReference type="PANTHER" id="PTHR33116">
    <property type="entry name" value="REVERSE TRANSCRIPTASE ZINC-BINDING DOMAIN-CONTAINING PROTEIN-RELATED-RELATED"/>
    <property type="match status" value="1"/>
</dbReference>
<evidence type="ECO:0000256" key="1">
    <source>
        <dbReference type="SAM" id="MobiDB-lite"/>
    </source>
</evidence>
<proteinExistence type="predicted"/>
<dbReference type="InterPro" id="IPR043502">
    <property type="entry name" value="DNA/RNA_pol_sf"/>
</dbReference>
<dbReference type="EMBL" id="JAUESC010000004">
    <property type="protein sequence ID" value="KAK0594791.1"/>
    <property type="molecule type" value="Genomic_DNA"/>
</dbReference>